<evidence type="ECO:0000313" key="2">
    <source>
        <dbReference type="Proteomes" id="UP000295157"/>
    </source>
</evidence>
<reference evidence="1 2" key="1">
    <citation type="submission" date="2019-02" db="EMBL/GenBank/DDBJ databases">
        <title>Draft genome sequences of novel Actinobacteria.</title>
        <authorList>
            <person name="Sahin N."/>
            <person name="Ay H."/>
            <person name="Saygin H."/>
        </authorList>
    </citation>
    <scope>NUCLEOTIDE SEQUENCE [LARGE SCALE GENOMIC DNA]</scope>
    <source>
        <strain evidence="1 2">KC201</strain>
    </source>
</reference>
<dbReference type="AlphaFoldDB" id="A0A4R4NGE5"/>
<comment type="caution">
    <text evidence="1">The sequence shown here is derived from an EMBL/GenBank/DDBJ whole genome shotgun (WGS) entry which is preliminary data.</text>
</comment>
<name>A0A4R4NGE5_9ACTN</name>
<dbReference type="Proteomes" id="UP000295157">
    <property type="component" value="Unassembled WGS sequence"/>
</dbReference>
<evidence type="ECO:0000313" key="1">
    <source>
        <dbReference type="EMBL" id="TDC06673.1"/>
    </source>
</evidence>
<dbReference type="EMBL" id="SMJZ01000051">
    <property type="protein sequence ID" value="TDC06673.1"/>
    <property type="molecule type" value="Genomic_DNA"/>
</dbReference>
<gene>
    <name evidence="1" type="ORF">E1267_15645</name>
</gene>
<accession>A0A4R4NGE5</accession>
<proteinExistence type="predicted"/>
<organism evidence="1 2">
    <name type="scientific">Nonomuraea longispora</name>
    <dbReference type="NCBI Taxonomy" id="1848320"/>
    <lineage>
        <taxon>Bacteria</taxon>
        <taxon>Bacillati</taxon>
        <taxon>Actinomycetota</taxon>
        <taxon>Actinomycetes</taxon>
        <taxon>Streptosporangiales</taxon>
        <taxon>Streptosporangiaceae</taxon>
        <taxon>Nonomuraea</taxon>
    </lineage>
</organism>
<protein>
    <submittedName>
        <fullName evidence="1">Uncharacterized protein</fullName>
    </submittedName>
</protein>
<keyword evidence="2" id="KW-1185">Reference proteome</keyword>
<sequence length="351" mass="37987">MTGWSRQPGEWRGASVWVHEGDHEILVPGTDDLGDGPRRIREILTLLARLEGRSREDIASDIGTPMADVQWYRASIAPVDGQVKLLDAVTALTSAQAALGAAARAVLTGPRPVYDGVAPKEVRDLLDRVWVGPIVPTGDLLTVRVPLERATPGDPPLARRALTLLQRAAELLLEAGAEVHRTGDISTFDGIVRDGVSAELCQALARFAGSDPGARFEVGFRWARALPSGVPARRLVFEPETGRLLRRVAHRLRRLHSDSASVTGLIAMLVDIGGEDRFRVQVRGDVAVGGTGSRGSIWVRLPDEAAYDVAVEAHRSRTPVRARGTLREVSGRRELTATTFGTVMDHPSEEN</sequence>
<dbReference type="OrthoDB" id="3818889at2"/>